<proteinExistence type="predicted"/>
<accession>A0A0B1RP42</accession>
<dbReference type="EMBL" id="KN613358">
    <property type="protein sequence ID" value="KHJ74813.1"/>
    <property type="molecule type" value="Genomic_DNA"/>
</dbReference>
<evidence type="ECO:0000313" key="1">
    <source>
        <dbReference type="EMBL" id="KHJ74813.1"/>
    </source>
</evidence>
<dbReference type="SUPFAM" id="SSF53756">
    <property type="entry name" value="UDP-Glycosyltransferase/glycogen phosphorylase"/>
    <property type="match status" value="1"/>
</dbReference>
<dbReference type="OrthoDB" id="5835829at2759"/>
<keyword evidence="2" id="KW-1185">Reference proteome</keyword>
<organism evidence="1 2">
    <name type="scientific">Oesophagostomum dentatum</name>
    <name type="common">Nodular worm</name>
    <dbReference type="NCBI Taxonomy" id="61180"/>
    <lineage>
        <taxon>Eukaryota</taxon>
        <taxon>Metazoa</taxon>
        <taxon>Ecdysozoa</taxon>
        <taxon>Nematoda</taxon>
        <taxon>Chromadorea</taxon>
        <taxon>Rhabditida</taxon>
        <taxon>Rhabditina</taxon>
        <taxon>Rhabditomorpha</taxon>
        <taxon>Strongyloidea</taxon>
        <taxon>Strongylidae</taxon>
        <taxon>Oesophagostomum</taxon>
    </lineage>
</organism>
<reference evidence="1 2" key="1">
    <citation type="submission" date="2014-03" db="EMBL/GenBank/DDBJ databases">
        <title>Draft genome of the hookworm Oesophagostomum dentatum.</title>
        <authorList>
            <person name="Mitreva M."/>
        </authorList>
    </citation>
    <scope>NUCLEOTIDE SEQUENCE [LARGE SCALE GENOMIC DNA]</scope>
    <source>
        <strain evidence="1 2">OD-Hann</strain>
    </source>
</reference>
<evidence type="ECO:0000313" key="2">
    <source>
        <dbReference type="Proteomes" id="UP000053660"/>
    </source>
</evidence>
<dbReference type="Proteomes" id="UP000053660">
    <property type="component" value="Unassembled WGS sequence"/>
</dbReference>
<dbReference type="AlphaFoldDB" id="A0A0B1RP42"/>
<name>A0A0B1RP42_OESDE</name>
<gene>
    <name evidence="1" type="ORF">OESDEN_25571</name>
</gene>
<protein>
    <submittedName>
        <fullName evidence="1">Uncharacterized protein</fullName>
    </submittedName>
</protein>
<sequence>MSKAGGLLNVSSSLDELFEASHATFMDFPLRYGTPASYGANFIHVGEHCQTAGELPADLREFVEDPTSRGTIYIAFGSIVNWRVAPIEVNLSTSVLYPKMCIIAICR</sequence>